<dbReference type="Proteomes" id="UP000617041">
    <property type="component" value="Unassembled WGS sequence"/>
</dbReference>
<sequence>MRRRSWLKLGLGAAVVLAVGGGAAALVTPGLRDGKLAAESKPMMAAIGAAILDGVLPQAPAERATALSGLLARTDAVIATLPPHAQAELSQLLALLGTAAGRRALVGLDAPWPDAAVQDVQAALQDMRVSSLLLRRQAYQGLHDLVGGAYFSDAGTWQVLGYPGPVAV</sequence>
<keyword evidence="2" id="KW-1185">Reference proteome</keyword>
<reference evidence="1" key="1">
    <citation type="submission" date="2020-12" db="EMBL/GenBank/DDBJ databases">
        <title>Ramlibacter sp. nov., isolated from a freshwater alga, Cryptomonas.</title>
        <authorList>
            <person name="Kim H.M."/>
            <person name="Jeon C.O."/>
        </authorList>
    </citation>
    <scope>NUCLEOTIDE SEQUENCE</scope>
    <source>
        <strain evidence="1">CrO1</strain>
    </source>
</reference>
<dbReference type="EMBL" id="JAEDAO010000001">
    <property type="protein sequence ID" value="MBK0394989.1"/>
    <property type="molecule type" value="Genomic_DNA"/>
</dbReference>
<dbReference type="RefSeq" id="WP_200790116.1">
    <property type="nucleotide sequence ID" value="NZ_JAEDAO010000001.1"/>
</dbReference>
<protein>
    <recommendedName>
        <fullName evidence="3">Gluconate 2-dehydrogenase subunit 3 family protein</fullName>
    </recommendedName>
</protein>
<accession>A0A934USL0</accession>
<evidence type="ECO:0008006" key="3">
    <source>
        <dbReference type="Google" id="ProtNLM"/>
    </source>
</evidence>
<proteinExistence type="predicted"/>
<name>A0A934USL0_9BURK</name>
<organism evidence="1 2">
    <name type="scientific">Ramlibacter algicola</name>
    <dbReference type="NCBI Taxonomy" id="2795217"/>
    <lineage>
        <taxon>Bacteria</taxon>
        <taxon>Pseudomonadati</taxon>
        <taxon>Pseudomonadota</taxon>
        <taxon>Betaproteobacteria</taxon>
        <taxon>Burkholderiales</taxon>
        <taxon>Comamonadaceae</taxon>
        <taxon>Ramlibacter</taxon>
    </lineage>
</organism>
<dbReference type="AlphaFoldDB" id="A0A934USL0"/>
<gene>
    <name evidence="1" type="ORF">I8E28_20455</name>
</gene>
<comment type="caution">
    <text evidence="1">The sequence shown here is derived from an EMBL/GenBank/DDBJ whole genome shotgun (WGS) entry which is preliminary data.</text>
</comment>
<evidence type="ECO:0000313" key="2">
    <source>
        <dbReference type="Proteomes" id="UP000617041"/>
    </source>
</evidence>
<evidence type="ECO:0000313" key="1">
    <source>
        <dbReference type="EMBL" id="MBK0394989.1"/>
    </source>
</evidence>